<sequence>MAKPSVTSTFHTSGALSLDELIDSLVVAHRSSADPLPFSGPSTCLASTRTLVEEELGALVSRMRGEEDMVQLDRLREWLDQELVRLQACFAERGDPRPSWASGHSPTGLCDNRRLVMVNALDLPPAEAQTMRPLDRGFDLAALLVGLAIRGETRLANRALDRYLRLSGDYALTRLLPVFQVACALSGARRALQRRPEAVEGEPLAHMADAMAKSRRYLALAETISVFRFPPLIIGVGVSGSGKSRFTANMAENLGAVRLCSDVERRRLHGIDPQAVGQEPPVDIFTADATARTYQRLAGLAGTLLDAGFTTCLDATCLTREQRKLLCQQAEARGLPVLIVSFEADDETLKSRIVRRAQRQGALPLGSLEVLRRQQSNFEPFDDEERQHLVHLDTAAKNATDTLVALIRERLRL</sequence>
<dbReference type="GO" id="GO:0005524">
    <property type="term" value="F:ATP binding"/>
    <property type="evidence" value="ECO:0007669"/>
    <property type="project" value="UniProtKB-KW"/>
</dbReference>
<dbReference type="SUPFAM" id="SSF52540">
    <property type="entry name" value="P-loop containing nucleoside triphosphate hydrolases"/>
    <property type="match status" value="1"/>
</dbReference>
<reference evidence="1 2" key="1">
    <citation type="submission" date="2018-07" db="EMBL/GenBank/DDBJ databases">
        <title>Halomonas montanilacus sp. nov., isolated from Lake Pengyan on Tibetan Plateau.</title>
        <authorList>
            <person name="Lu H."/>
            <person name="Xing P."/>
            <person name="Wu Q."/>
        </authorList>
    </citation>
    <scope>NUCLEOTIDE SEQUENCE [LARGE SCALE GENOMIC DNA]</scope>
    <source>
        <strain evidence="1 2">PYC7W</strain>
    </source>
</reference>
<name>A0A368U2B5_9GAMM</name>
<gene>
    <name evidence="1" type="ORF">DU505_06665</name>
</gene>
<protein>
    <submittedName>
        <fullName evidence="1">ATP-binding protein</fullName>
    </submittedName>
</protein>
<keyword evidence="2" id="KW-1185">Reference proteome</keyword>
<dbReference type="Gene3D" id="3.40.50.300">
    <property type="entry name" value="P-loop containing nucleotide triphosphate hydrolases"/>
    <property type="match status" value="1"/>
</dbReference>
<dbReference type="InterPro" id="IPR052732">
    <property type="entry name" value="Cell-binding_unc_protein"/>
</dbReference>
<dbReference type="PANTHER" id="PTHR43883:SF1">
    <property type="entry name" value="GLUCONOKINASE"/>
    <property type="match status" value="1"/>
</dbReference>
<evidence type="ECO:0000313" key="1">
    <source>
        <dbReference type="EMBL" id="RCV90607.1"/>
    </source>
</evidence>
<dbReference type="PANTHER" id="PTHR43883">
    <property type="entry name" value="SLR0207 PROTEIN"/>
    <property type="match status" value="1"/>
</dbReference>
<dbReference type="EMBL" id="QPII01000003">
    <property type="protein sequence ID" value="RCV90607.1"/>
    <property type="molecule type" value="Genomic_DNA"/>
</dbReference>
<dbReference type="Proteomes" id="UP000252405">
    <property type="component" value="Unassembled WGS sequence"/>
</dbReference>
<organism evidence="1 2">
    <name type="scientific">Billgrantia montanilacus</name>
    <dbReference type="NCBI Taxonomy" id="2282305"/>
    <lineage>
        <taxon>Bacteria</taxon>
        <taxon>Pseudomonadati</taxon>
        <taxon>Pseudomonadota</taxon>
        <taxon>Gammaproteobacteria</taxon>
        <taxon>Oceanospirillales</taxon>
        <taxon>Halomonadaceae</taxon>
        <taxon>Billgrantia</taxon>
    </lineage>
</organism>
<dbReference type="OrthoDB" id="9810277at2"/>
<keyword evidence="1" id="KW-0547">Nucleotide-binding</keyword>
<comment type="caution">
    <text evidence="1">The sequence shown here is derived from an EMBL/GenBank/DDBJ whole genome shotgun (WGS) entry which is preliminary data.</text>
</comment>
<accession>A0A368U2B5</accession>
<dbReference type="RefSeq" id="WP_114478203.1">
    <property type="nucleotide sequence ID" value="NZ_QPII01000003.1"/>
</dbReference>
<dbReference type="AlphaFoldDB" id="A0A368U2B5"/>
<keyword evidence="1" id="KW-0067">ATP-binding</keyword>
<dbReference type="InterPro" id="IPR027417">
    <property type="entry name" value="P-loop_NTPase"/>
</dbReference>
<evidence type="ECO:0000313" key="2">
    <source>
        <dbReference type="Proteomes" id="UP000252405"/>
    </source>
</evidence>
<proteinExistence type="predicted"/>
<dbReference type="Pfam" id="PF13671">
    <property type="entry name" value="AAA_33"/>
    <property type="match status" value="1"/>
</dbReference>